<keyword evidence="2 4" id="KW-0689">Ribosomal protein</keyword>
<protein>
    <submittedName>
        <fullName evidence="4">Ribosomal protein L37ae</fullName>
    </submittedName>
</protein>
<dbReference type="InterPro" id="IPR011331">
    <property type="entry name" value="Ribosomal_eL37/eL43"/>
</dbReference>
<dbReference type="PANTHER" id="PTHR48129">
    <property type="entry name" value="60S RIBOSOMAL PROTEIN L37A"/>
    <property type="match status" value="1"/>
</dbReference>
<dbReference type="GO" id="GO:1990904">
    <property type="term" value="C:ribonucleoprotein complex"/>
    <property type="evidence" value="ECO:0007669"/>
    <property type="project" value="UniProtKB-KW"/>
</dbReference>
<dbReference type="SUPFAM" id="SSF57829">
    <property type="entry name" value="Zn-binding ribosomal proteins"/>
    <property type="match status" value="1"/>
</dbReference>
<evidence type="ECO:0000256" key="2">
    <source>
        <dbReference type="ARBA" id="ARBA00022980"/>
    </source>
</evidence>
<sequence length="88" mass="10234">MGRATKKVLLCGKFGPRYGSTLKKKYLSIMKALINKQLCSECGKRSIFRIQYSIWKCKKCEKVFSGGAYKLRYYNLKRSVVKIVNEKK</sequence>
<keyword evidence="4" id="KW-0542">Nucleomorph</keyword>
<dbReference type="EMBL" id="AB996602">
    <property type="protein sequence ID" value="BAS01816.1"/>
    <property type="molecule type" value="Genomic_DNA"/>
</dbReference>
<dbReference type="GO" id="GO:0005840">
    <property type="term" value="C:ribosome"/>
    <property type="evidence" value="ECO:0007669"/>
    <property type="project" value="UniProtKB-KW"/>
</dbReference>
<dbReference type="GO" id="GO:0006412">
    <property type="term" value="P:translation"/>
    <property type="evidence" value="ECO:0007669"/>
    <property type="project" value="InterPro"/>
</dbReference>
<dbReference type="GO" id="GO:0003735">
    <property type="term" value="F:structural constituent of ribosome"/>
    <property type="evidence" value="ECO:0007669"/>
    <property type="project" value="InterPro"/>
</dbReference>
<keyword evidence="3" id="KW-0687">Ribonucleoprotein</keyword>
<organism evidence="4">
    <name type="scientific">Amorphochlora amoebiformis</name>
    <dbReference type="NCBI Taxonomy" id="1561963"/>
    <lineage>
        <taxon>Eukaryota</taxon>
        <taxon>Sar</taxon>
        <taxon>Rhizaria</taxon>
        <taxon>Cercozoa</taxon>
        <taxon>Chlorarachniophyceae</taxon>
        <taxon>Amorphochlora</taxon>
    </lineage>
</organism>
<dbReference type="InterPro" id="IPR050522">
    <property type="entry name" value="Ribosomal_protein_eL43"/>
</dbReference>
<name>A0A0H5BHW7_9EUKA</name>
<gene>
    <name evidence="4" type="primary">rpl37a</name>
</gene>
<dbReference type="Gene3D" id="2.20.25.30">
    <property type="match status" value="1"/>
</dbReference>
<dbReference type="InterPro" id="IPR002674">
    <property type="entry name" value="Ribosomal_eL43"/>
</dbReference>
<evidence type="ECO:0000256" key="3">
    <source>
        <dbReference type="ARBA" id="ARBA00023274"/>
    </source>
</evidence>
<evidence type="ECO:0000256" key="1">
    <source>
        <dbReference type="ARBA" id="ARBA00008672"/>
    </source>
</evidence>
<dbReference type="Pfam" id="PF01780">
    <property type="entry name" value="Ribosomal_L37ae"/>
    <property type="match status" value="1"/>
</dbReference>
<evidence type="ECO:0000313" key="4">
    <source>
        <dbReference type="EMBL" id="BAS01816.1"/>
    </source>
</evidence>
<reference evidence="4" key="1">
    <citation type="journal article" date="2015" name="Genome Biol. Evol.">
        <title>Nucleomorph Genome Sequences of Two Chlorarachniophytes, Amorphochlora amoebiformis and Lotharella vacuolata.</title>
        <authorList>
            <person name="Suzuki S."/>
            <person name="Shirato S."/>
            <person name="Hirakawa Y."/>
            <person name="Ishida K."/>
        </authorList>
    </citation>
    <scope>NUCLEOTIDE SEQUENCE</scope>
    <source>
        <strain evidence="4">CCMP2058</strain>
    </source>
</reference>
<dbReference type="PANTHER" id="PTHR48129:SF1">
    <property type="entry name" value="LARGE RIBOSOMAL SUBUNIT PROTEIN EL43"/>
    <property type="match status" value="1"/>
</dbReference>
<accession>A0A0H5BHW7</accession>
<dbReference type="AlphaFoldDB" id="A0A0H5BHW7"/>
<comment type="similarity">
    <text evidence="1">Belongs to the eukaryotic ribosomal protein eL43 family.</text>
</comment>
<geneLocation type="nucleomorph" evidence="4"/>
<dbReference type="InterPro" id="IPR011332">
    <property type="entry name" value="Ribosomal_zn-bd"/>
</dbReference>
<proteinExistence type="inferred from homology"/>